<dbReference type="EMBL" id="SDIK01000010">
    <property type="protein sequence ID" value="TXJ63194.1"/>
    <property type="molecule type" value="Genomic_DNA"/>
</dbReference>
<proteinExistence type="predicted"/>
<reference evidence="3" key="1">
    <citation type="submission" date="2019-05" db="EMBL/GenBank/DDBJ databases">
        <title>Prevotella brunnea sp. nov., isolated from a wound of a patient.</title>
        <authorList>
            <person name="Buhl M."/>
        </authorList>
    </citation>
    <scope>NUCLEOTIDE SEQUENCE [LARGE SCALE GENOMIC DNA]</scope>
    <source>
        <strain evidence="3">A2672</strain>
    </source>
</reference>
<dbReference type="OrthoDB" id="597123at2"/>
<feature type="region of interest" description="Disordered" evidence="1">
    <location>
        <begin position="180"/>
        <end position="203"/>
    </location>
</feature>
<dbReference type="PROSITE" id="PS51257">
    <property type="entry name" value="PROKAR_LIPOPROTEIN"/>
    <property type="match status" value="1"/>
</dbReference>
<dbReference type="Proteomes" id="UP000321612">
    <property type="component" value="Unassembled WGS sequence"/>
</dbReference>
<comment type="caution">
    <text evidence="2">The sequence shown here is derived from an EMBL/GenBank/DDBJ whole genome shotgun (WGS) entry which is preliminary data.</text>
</comment>
<dbReference type="AlphaFoldDB" id="A0A5C8GM98"/>
<evidence type="ECO:0008006" key="4">
    <source>
        <dbReference type="Google" id="ProtNLM"/>
    </source>
</evidence>
<evidence type="ECO:0000256" key="1">
    <source>
        <dbReference type="SAM" id="MobiDB-lite"/>
    </source>
</evidence>
<accession>A0A5C8GM98</accession>
<sequence length="304" mass="34783">MKKLLFFAVCGMMTLASCNQNKKPAINPAEIQNDSLRAIIDARDNEVNDMMATLNMIQQGFAEINAAENRVTLAKDGEGADKTTQIKENIQFIAKRMKENRELIKKLEQQLQETGFKGEEMRKTLKQLTAQLAQKDSELRQLRKELESKNIHIKELDETITGLNTDVSNLKTDKEKLTTEKHSLESEKQNLQNETRQKSETINTQDKQLNTGWYVFGTKHELKEQRILDNGKVLQGSFNKSYFTKIDIRSTSEIKLYSKSVKLLTAHPGSSYTLVKDATGQYILRISDPQTFWSTSKYLVVQVK</sequence>
<protein>
    <recommendedName>
        <fullName evidence="4">Lipoprotein</fullName>
    </recommendedName>
</protein>
<gene>
    <name evidence="2" type="ORF">ETF27_01470</name>
</gene>
<feature type="compositionally biased region" description="Polar residues" evidence="1">
    <location>
        <begin position="189"/>
        <end position="203"/>
    </location>
</feature>
<keyword evidence="3" id="KW-1185">Reference proteome</keyword>
<organism evidence="2 3">
    <name type="scientific">Prevotella brunnea</name>
    <dbReference type="NCBI Taxonomy" id="2508867"/>
    <lineage>
        <taxon>Bacteria</taxon>
        <taxon>Pseudomonadati</taxon>
        <taxon>Bacteroidota</taxon>
        <taxon>Bacteroidia</taxon>
        <taxon>Bacteroidales</taxon>
        <taxon>Prevotellaceae</taxon>
        <taxon>Prevotella</taxon>
    </lineage>
</organism>
<evidence type="ECO:0000313" key="2">
    <source>
        <dbReference type="EMBL" id="TXJ63194.1"/>
    </source>
</evidence>
<dbReference type="Gene3D" id="1.10.287.1490">
    <property type="match status" value="1"/>
</dbReference>
<dbReference type="RefSeq" id="WP_130828462.1">
    <property type="nucleotide sequence ID" value="NZ_SDIK01000010.1"/>
</dbReference>
<evidence type="ECO:0000313" key="3">
    <source>
        <dbReference type="Proteomes" id="UP000321612"/>
    </source>
</evidence>
<name>A0A5C8GM98_9BACT</name>